<dbReference type="EMBL" id="QBKT01000009">
    <property type="protein sequence ID" value="PTX59443.1"/>
    <property type="molecule type" value="Genomic_DNA"/>
</dbReference>
<reference evidence="1 2" key="1">
    <citation type="submission" date="2018-04" db="EMBL/GenBank/DDBJ databases">
        <title>Genomic Encyclopedia of Archaeal and Bacterial Type Strains, Phase II (KMG-II): from individual species to whole genera.</title>
        <authorList>
            <person name="Goeker M."/>
        </authorList>
    </citation>
    <scope>NUCLEOTIDE SEQUENCE [LARGE SCALE GENOMIC DNA]</scope>
    <source>
        <strain evidence="1 2">DSM 25731</strain>
    </source>
</reference>
<evidence type="ECO:0000313" key="1">
    <source>
        <dbReference type="EMBL" id="PTX59443.1"/>
    </source>
</evidence>
<name>A0A2T6BTQ7_9FLAO</name>
<keyword evidence="2" id="KW-1185">Reference proteome</keyword>
<comment type="caution">
    <text evidence="1">The sequence shown here is derived from an EMBL/GenBank/DDBJ whole genome shotgun (WGS) entry which is preliminary data.</text>
</comment>
<sequence>MIIRVFGSKQVFIRYDTTAFFMKFELLNYTLTKP</sequence>
<accession>A0A2T6BTQ7</accession>
<evidence type="ECO:0000313" key="2">
    <source>
        <dbReference type="Proteomes" id="UP000244090"/>
    </source>
</evidence>
<dbReference type="Proteomes" id="UP000244090">
    <property type="component" value="Unassembled WGS sequence"/>
</dbReference>
<protein>
    <submittedName>
        <fullName evidence="1">Uncharacterized protein</fullName>
    </submittedName>
</protein>
<organism evidence="1 2">
    <name type="scientific">Kordia periserrulae</name>
    <dbReference type="NCBI Taxonomy" id="701523"/>
    <lineage>
        <taxon>Bacteria</taxon>
        <taxon>Pseudomonadati</taxon>
        <taxon>Bacteroidota</taxon>
        <taxon>Flavobacteriia</taxon>
        <taxon>Flavobacteriales</taxon>
        <taxon>Flavobacteriaceae</taxon>
        <taxon>Kordia</taxon>
    </lineage>
</organism>
<dbReference type="AlphaFoldDB" id="A0A2T6BTQ7"/>
<proteinExistence type="predicted"/>
<gene>
    <name evidence="1" type="ORF">C8N46_10931</name>
</gene>